<evidence type="ECO:0000256" key="1">
    <source>
        <dbReference type="SAM" id="MobiDB-lite"/>
    </source>
</evidence>
<dbReference type="Ensembl" id="ENSMPUT00000013390.1">
    <property type="protein sequence ID" value="ENSMPUP00000013179.1"/>
    <property type="gene ID" value="ENSMPUG00000013277.1"/>
</dbReference>
<protein>
    <submittedName>
        <fullName evidence="2">Uncharacterized protein</fullName>
    </submittedName>
</protein>
<dbReference type="AlphaFoldDB" id="M3YPC1"/>
<reference evidence="2" key="1">
    <citation type="submission" date="2024-06" db="UniProtKB">
        <authorList>
            <consortium name="Ensembl"/>
        </authorList>
    </citation>
    <scope>IDENTIFICATION</scope>
</reference>
<accession>M3YPC1</accession>
<organism evidence="2">
    <name type="scientific">Mustela putorius furo</name>
    <name type="common">European domestic ferret</name>
    <name type="synonym">Mustela furo</name>
    <dbReference type="NCBI Taxonomy" id="9669"/>
    <lineage>
        <taxon>Eukaryota</taxon>
        <taxon>Metazoa</taxon>
        <taxon>Chordata</taxon>
        <taxon>Craniata</taxon>
        <taxon>Vertebrata</taxon>
        <taxon>Euteleostomi</taxon>
        <taxon>Mammalia</taxon>
        <taxon>Eutheria</taxon>
        <taxon>Laurasiatheria</taxon>
        <taxon>Carnivora</taxon>
        <taxon>Caniformia</taxon>
        <taxon>Musteloidea</taxon>
        <taxon>Mustelidae</taxon>
        <taxon>Mustelinae</taxon>
        <taxon>Mustela</taxon>
    </lineage>
</organism>
<feature type="compositionally biased region" description="Low complexity" evidence="1">
    <location>
        <begin position="51"/>
        <end position="70"/>
    </location>
</feature>
<name>M3YPC1_MUSPF</name>
<evidence type="ECO:0000313" key="2">
    <source>
        <dbReference type="Ensembl" id="ENSMPUP00000013179.1"/>
    </source>
</evidence>
<dbReference type="InParanoid" id="M3YPC1"/>
<sequence length="149" mass="15630">REGALGEAGVGRRRAWGREEAQEVAEAGLRPAGTRDPARFLGSASEGSGQRRCAALATAASARSGRSPHGPQRRWPPPGPGAAFPPAHAPRAACAALTPFAPGAKCPLRRSTNVTQAKQANPIRAFWLSWNFSPSHPLKLPHTSSAEVT</sequence>
<feature type="region of interest" description="Disordered" evidence="1">
    <location>
        <begin position="1"/>
        <end position="87"/>
    </location>
</feature>
<dbReference type="EMBL" id="AEYP01018787">
    <property type="status" value="NOT_ANNOTATED_CDS"/>
    <property type="molecule type" value="Genomic_DNA"/>
</dbReference>
<dbReference type="HOGENOM" id="CLU_1753915_0_0_1"/>
<proteinExistence type="predicted"/>